<dbReference type="InterPro" id="IPR011009">
    <property type="entry name" value="Kinase-like_dom_sf"/>
</dbReference>
<dbReference type="SUPFAM" id="SSF48403">
    <property type="entry name" value="Ankyrin repeat"/>
    <property type="match status" value="1"/>
</dbReference>
<evidence type="ECO:0000313" key="4">
    <source>
        <dbReference type="EMBL" id="KAK8843193.1"/>
    </source>
</evidence>
<evidence type="ECO:0000313" key="5">
    <source>
        <dbReference type="Proteomes" id="UP001470230"/>
    </source>
</evidence>
<feature type="domain" description="Protein kinase" evidence="3">
    <location>
        <begin position="1"/>
        <end position="157"/>
    </location>
</feature>
<keyword evidence="5" id="KW-1185">Reference proteome</keyword>
<evidence type="ECO:0000256" key="1">
    <source>
        <dbReference type="ARBA" id="ARBA00022737"/>
    </source>
</evidence>
<keyword evidence="2" id="KW-0040">ANK repeat</keyword>
<dbReference type="Gene3D" id="1.10.510.10">
    <property type="entry name" value="Transferase(Phosphotransferase) domain 1"/>
    <property type="match status" value="1"/>
</dbReference>
<dbReference type="SMART" id="SM00220">
    <property type="entry name" value="S_TKc"/>
    <property type="match status" value="1"/>
</dbReference>
<gene>
    <name evidence="4" type="ORF">M9Y10_025039</name>
</gene>
<dbReference type="PROSITE" id="PS50011">
    <property type="entry name" value="PROTEIN_KINASE_DOM"/>
    <property type="match status" value="1"/>
</dbReference>
<dbReference type="Pfam" id="PF00023">
    <property type="entry name" value="Ank"/>
    <property type="match status" value="1"/>
</dbReference>
<sequence length="441" mass="50432">MNYLHQKEIIHRDLKPGNVLMDDDLFPRVSDFGLSRCFRQENSIELTKTAFVGSPKYNAPELLQYQKNYSPKVDVYAFGVMAYEIVTGRDPFVKEGEELNYHIIMTRVAKNFQFPDYPDYVTYQMKCLINSCLSPDPSDRPTFETIYNRLSSELNFLNIHDSEKNDILNYIDLLQQKKIETKIVDGPQKVIEISESMNPSDSLKILDSNSSISNSQQSSISMSMIGSKYGLIFNQDGETINQKLINERKSYSKIIKRLIPEMEDINQRDENGNTILHLACATGNIALVKKICMNENIINDLKNKNDQSILFPACNSENVELVKYLVTVQKLEVNIKDNKEMTLLHHACKTGNLELVQYLVSLDKIDINAKDHDENSILHYASQSGNLQLVQYIINLNKIDVTDKNCKKTSVFHLGCQSGNIELVKYLLSLKKFDVKAKNTI</sequence>
<dbReference type="Pfam" id="PF00069">
    <property type="entry name" value="Pkinase"/>
    <property type="match status" value="1"/>
</dbReference>
<dbReference type="PANTHER" id="PTHR24198">
    <property type="entry name" value="ANKYRIN REPEAT AND PROTEIN KINASE DOMAIN-CONTAINING PROTEIN"/>
    <property type="match status" value="1"/>
</dbReference>
<dbReference type="InterPro" id="IPR000719">
    <property type="entry name" value="Prot_kinase_dom"/>
</dbReference>
<dbReference type="EMBL" id="JAPFFF010000035">
    <property type="protein sequence ID" value="KAK8843193.1"/>
    <property type="molecule type" value="Genomic_DNA"/>
</dbReference>
<dbReference type="InterPro" id="IPR008271">
    <property type="entry name" value="Ser/Thr_kinase_AS"/>
</dbReference>
<dbReference type="InterPro" id="IPR002110">
    <property type="entry name" value="Ankyrin_rpt"/>
</dbReference>
<comment type="caution">
    <text evidence="4">The sequence shown here is derived from an EMBL/GenBank/DDBJ whole genome shotgun (WGS) entry which is preliminary data.</text>
</comment>
<reference evidence="4 5" key="1">
    <citation type="submission" date="2024-04" db="EMBL/GenBank/DDBJ databases">
        <title>Tritrichomonas musculus Genome.</title>
        <authorList>
            <person name="Alves-Ferreira E."/>
            <person name="Grigg M."/>
            <person name="Lorenzi H."/>
            <person name="Galac M."/>
        </authorList>
    </citation>
    <scope>NUCLEOTIDE SEQUENCE [LARGE SCALE GENOMIC DNA]</scope>
    <source>
        <strain evidence="4 5">EAF2021</strain>
    </source>
</reference>
<protein>
    <recommendedName>
        <fullName evidence="3">Protein kinase domain-containing protein</fullName>
    </recommendedName>
</protein>
<organism evidence="4 5">
    <name type="scientific">Tritrichomonas musculus</name>
    <dbReference type="NCBI Taxonomy" id="1915356"/>
    <lineage>
        <taxon>Eukaryota</taxon>
        <taxon>Metamonada</taxon>
        <taxon>Parabasalia</taxon>
        <taxon>Tritrichomonadida</taxon>
        <taxon>Tritrichomonadidae</taxon>
        <taxon>Tritrichomonas</taxon>
    </lineage>
</organism>
<keyword evidence="1" id="KW-0677">Repeat</keyword>
<accession>A0ABR2HAC7</accession>
<dbReference type="SMART" id="SM00248">
    <property type="entry name" value="ANK"/>
    <property type="match status" value="5"/>
</dbReference>
<evidence type="ECO:0000256" key="2">
    <source>
        <dbReference type="ARBA" id="ARBA00023043"/>
    </source>
</evidence>
<dbReference type="InterPro" id="IPR036770">
    <property type="entry name" value="Ankyrin_rpt-contain_sf"/>
</dbReference>
<dbReference type="Proteomes" id="UP001470230">
    <property type="component" value="Unassembled WGS sequence"/>
</dbReference>
<name>A0ABR2HAC7_9EUKA</name>
<dbReference type="PANTHER" id="PTHR24198:SF165">
    <property type="entry name" value="ANKYRIN REPEAT-CONTAINING PROTEIN-RELATED"/>
    <property type="match status" value="1"/>
</dbReference>
<dbReference type="SUPFAM" id="SSF56112">
    <property type="entry name" value="Protein kinase-like (PK-like)"/>
    <property type="match status" value="1"/>
</dbReference>
<dbReference type="PROSITE" id="PS00108">
    <property type="entry name" value="PROTEIN_KINASE_ST"/>
    <property type="match status" value="1"/>
</dbReference>
<dbReference type="Pfam" id="PF12796">
    <property type="entry name" value="Ank_2"/>
    <property type="match status" value="1"/>
</dbReference>
<proteinExistence type="predicted"/>
<dbReference type="Gene3D" id="1.25.40.20">
    <property type="entry name" value="Ankyrin repeat-containing domain"/>
    <property type="match status" value="1"/>
</dbReference>
<evidence type="ECO:0000259" key="3">
    <source>
        <dbReference type="PROSITE" id="PS50011"/>
    </source>
</evidence>